<dbReference type="PROSITE" id="PS50082">
    <property type="entry name" value="WD_REPEATS_2"/>
    <property type="match status" value="1"/>
</dbReference>
<accession>A0A6A6VVP6</accession>
<proteinExistence type="predicted"/>
<evidence type="ECO:0000256" key="3">
    <source>
        <dbReference type="PROSITE-ProRule" id="PRU00221"/>
    </source>
</evidence>
<dbReference type="AlphaFoldDB" id="A0A6A6VVP6"/>
<evidence type="ECO:0000256" key="1">
    <source>
        <dbReference type="ARBA" id="ARBA00022574"/>
    </source>
</evidence>
<dbReference type="InterPro" id="IPR039328">
    <property type="entry name" value="WDR89"/>
</dbReference>
<dbReference type="InterPro" id="IPR001680">
    <property type="entry name" value="WD40_rpt"/>
</dbReference>
<feature type="region of interest" description="Disordered" evidence="4">
    <location>
        <begin position="333"/>
        <end position="367"/>
    </location>
</feature>
<dbReference type="GeneID" id="54485652"/>
<sequence>MSRLTPIASTNLGLPSDTYVYSIVSTAPFNANGRLAIISSDDSLRLIDATTLQLLLPDGLFTLVNRSVTCLKRASADGNVLSTCGRDGEINCWDLRSHKNVSQIKAPRGLPLSALEWNPLSSTIAAGVELDCNPPGEAPVFIWDMRNVARPKLELLESHNDTITDLHFSSTHPSLLLSCATDGLVNVFETEQPNEEDALHQIINHKSAVHHAGFLRQSNSIYALSTDEVLSTYSLQGPDEIAVDPDPTHHGDLRERLGCEYIVNIVYGDSDAPFVAAGSHSRQSLTLYPFPLADSVDVTWELAGAHGDDIVRDVLVDAPTSTVFTCGEDGQVKAWKQPSSPYSTTSSAKEGRQGRKAKGKKGGFHPY</sequence>
<dbReference type="SUPFAM" id="SSF50978">
    <property type="entry name" value="WD40 repeat-like"/>
    <property type="match status" value="1"/>
</dbReference>
<keyword evidence="2" id="KW-0677">Repeat</keyword>
<dbReference type="RefSeq" id="XP_033597103.1">
    <property type="nucleotide sequence ID" value="XM_033744598.1"/>
</dbReference>
<evidence type="ECO:0000256" key="2">
    <source>
        <dbReference type="ARBA" id="ARBA00022737"/>
    </source>
</evidence>
<feature type="compositionally biased region" description="Basic residues" evidence="4">
    <location>
        <begin position="354"/>
        <end position="367"/>
    </location>
</feature>
<feature type="compositionally biased region" description="Polar residues" evidence="4">
    <location>
        <begin position="337"/>
        <end position="347"/>
    </location>
</feature>
<dbReference type="Pfam" id="PF00400">
    <property type="entry name" value="WD40"/>
    <property type="match status" value="3"/>
</dbReference>
<keyword evidence="1 3" id="KW-0853">WD repeat</keyword>
<dbReference type="EMBL" id="ML996579">
    <property type="protein sequence ID" value="KAF2754652.1"/>
    <property type="molecule type" value="Genomic_DNA"/>
</dbReference>
<name>A0A6A6VVP6_9PEZI</name>
<reference evidence="5" key="1">
    <citation type="journal article" date="2020" name="Stud. Mycol.">
        <title>101 Dothideomycetes genomes: a test case for predicting lifestyles and emergence of pathogens.</title>
        <authorList>
            <person name="Haridas S."/>
            <person name="Albert R."/>
            <person name="Binder M."/>
            <person name="Bloem J."/>
            <person name="Labutti K."/>
            <person name="Salamov A."/>
            <person name="Andreopoulos B."/>
            <person name="Baker S."/>
            <person name="Barry K."/>
            <person name="Bills G."/>
            <person name="Bluhm B."/>
            <person name="Cannon C."/>
            <person name="Castanera R."/>
            <person name="Culley D."/>
            <person name="Daum C."/>
            <person name="Ezra D."/>
            <person name="Gonzalez J."/>
            <person name="Henrissat B."/>
            <person name="Kuo A."/>
            <person name="Liang C."/>
            <person name="Lipzen A."/>
            <person name="Lutzoni F."/>
            <person name="Magnuson J."/>
            <person name="Mondo S."/>
            <person name="Nolan M."/>
            <person name="Ohm R."/>
            <person name="Pangilinan J."/>
            <person name="Park H.-J."/>
            <person name="Ramirez L."/>
            <person name="Alfaro M."/>
            <person name="Sun H."/>
            <person name="Tritt A."/>
            <person name="Yoshinaga Y."/>
            <person name="Zwiers L.-H."/>
            <person name="Turgeon B."/>
            <person name="Goodwin S."/>
            <person name="Spatafora J."/>
            <person name="Crous P."/>
            <person name="Grigoriev I."/>
        </authorList>
    </citation>
    <scope>NUCLEOTIDE SEQUENCE</scope>
    <source>
        <strain evidence="5">CBS 121739</strain>
    </source>
</reference>
<dbReference type="InterPro" id="IPR036322">
    <property type="entry name" value="WD40_repeat_dom_sf"/>
</dbReference>
<evidence type="ECO:0000256" key="4">
    <source>
        <dbReference type="SAM" id="MobiDB-lite"/>
    </source>
</evidence>
<organism evidence="5 6">
    <name type="scientific">Pseudovirgaria hyperparasitica</name>
    <dbReference type="NCBI Taxonomy" id="470096"/>
    <lineage>
        <taxon>Eukaryota</taxon>
        <taxon>Fungi</taxon>
        <taxon>Dikarya</taxon>
        <taxon>Ascomycota</taxon>
        <taxon>Pezizomycotina</taxon>
        <taxon>Dothideomycetes</taxon>
        <taxon>Dothideomycetes incertae sedis</taxon>
        <taxon>Acrospermales</taxon>
        <taxon>Acrospermaceae</taxon>
        <taxon>Pseudovirgaria</taxon>
    </lineage>
</organism>
<dbReference type="PANTHER" id="PTHR22889:SF0">
    <property type="entry name" value="WD REPEAT-CONTAINING PROTEIN 89"/>
    <property type="match status" value="1"/>
</dbReference>
<protein>
    <submittedName>
        <fullName evidence="5">WD40 repeat-like protein</fullName>
    </submittedName>
</protein>
<dbReference type="Gene3D" id="2.130.10.10">
    <property type="entry name" value="YVTN repeat-like/Quinoprotein amine dehydrogenase"/>
    <property type="match status" value="2"/>
</dbReference>
<evidence type="ECO:0000313" key="6">
    <source>
        <dbReference type="Proteomes" id="UP000799437"/>
    </source>
</evidence>
<evidence type="ECO:0000313" key="5">
    <source>
        <dbReference type="EMBL" id="KAF2754652.1"/>
    </source>
</evidence>
<dbReference type="PANTHER" id="PTHR22889">
    <property type="entry name" value="WD REPEAT-CONTAINING PROTEIN 89"/>
    <property type="match status" value="1"/>
</dbReference>
<dbReference type="Proteomes" id="UP000799437">
    <property type="component" value="Unassembled WGS sequence"/>
</dbReference>
<gene>
    <name evidence="5" type="ORF">EJ05DRAFT_479089</name>
</gene>
<dbReference type="OrthoDB" id="25131at2759"/>
<dbReference type="InterPro" id="IPR015943">
    <property type="entry name" value="WD40/YVTN_repeat-like_dom_sf"/>
</dbReference>
<keyword evidence="6" id="KW-1185">Reference proteome</keyword>
<dbReference type="SMART" id="SM00320">
    <property type="entry name" value="WD40"/>
    <property type="match status" value="5"/>
</dbReference>
<feature type="repeat" description="WD" evidence="3">
    <location>
        <begin position="75"/>
        <end position="103"/>
    </location>
</feature>